<dbReference type="STRING" id="590646.G3AW88"/>
<feature type="region of interest" description="Disordered" evidence="1">
    <location>
        <begin position="339"/>
        <end position="437"/>
    </location>
</feature>
<feature type="compositionally biased region" description="Low complexity" evidence="1">
    <location>
        <begin position="224"/>
        <end position="234"/>
    </location>
</feature>
<feature type="compositionally biased region" description="Low complexity" evidence="1">
    <location>
        <begin position="369"/>
        <end position="382"/>
    </location>
</feature>
<keyword evidence="2" id="KW-1133">Transmembrane helix</keyword>
<evidence type="ECO:0000259" key="3">
    <source>
        <dbReference type="Pfam" id="PF09463"/>
    </source>
</evidence>
<name>G3AW88_CANTC</name>
<dbReference type="Proteomes" id="UP000000707">
    <property type="component" value="Unassembled WGS sequence"/>
</dbReference>
<gene>
    <name evidence="4" type="ORF">CANTEDRAFT_132736</name>
</gene>
<keyword evidence="2" id="KW-0812">Transmembrane</keyword>
<dbReference type="AlphaFoldDB" id="G3AW88"/>
<evidence type="ECO:0000256" key="2">
    <source>
        <dbReference type="SAM" id="Phobius"/>
    </source>
</evidence>
<dbReference type="eggNOG" id="ENOG502S90A">
    <property type="taxonomic scope" value="Eukaryota"/>
</dbReference>
<dbReference type="HOGENOM" id="CLU_035824_0_0_1"/>
<feature type="region of interest" description="Disordered" evidence="1">
    <location>
        <begin position="451"/>
        <end position="495"/>
    </location>
</feature>
<keyword evidence="5" id="KW-1185">Reference proteome</keyword>
<accession>G3AW88</accession>
<dbReference type="EMBL" id="GL996510">
    <property type="protein sequence ID" value="EGV66484.1"/>
    <property type="molecule type" value="Genomic_DNA"/>
</dbReference>
<dbReference type="OrthoDB" id="2402916at2759"/>
<evidence type="ECO:0000256" key="1">
    <source>
        <dbReference type="SAM" id="MobiDB-lite"/>
    </source>
</evidence>
<feature type="compositionally biased region" description="Low complexity" evidence="1">
    <location>
        <begin position="197"/>
        <end position="206"/>
    </location>
</feature>
<feature type="compositionally biased region" description="Polar residues" evidence="1">
    <location>
        <begin position="383"/>
        <end position="402"/>
    </location>
</feature>
<feature type="compositionally biased region" description="Acidic residues" evidence="1">
    <location>
        <begin position="415"/>
        <end position="425"/>
    </location>
</feature>
<evidence type="ECO:0000313" key="5">
    <source>
        <dbReference type="Proteomes" id="UP000000707"/>
    </source>
</evidence>
<organism evidence="5">
    <name type="scientific">Candida tenuis (strain ATCC 10573 / BCRC 21748 / CBS 615 / JCM 9827 / NBRC 10315 / NRRL Y-1498 / VKM Y-70)</name>
    <name type="common">Yeast</name>
    <name type="synonym">Yamadazyma tenuis</name>
    <dbReference type="NCBI Taxonomy" id="590646"/>
    <lineage>
        <taxon>Eukaryota</taxon>
        <taxon>Fungi</taxon>
        <taxon>Dikarya</taxon>
        <taxon>Ascomycota</taxon>
        <taxon>Saccharomycotina</taxon>
        <taxon>Pichiomycetes</taxon>
        <taxon>Debaryomycetaceae</taxon>
        <taxon>Yamadazyma</taxon>
    </lineage>
</organism>
<protein>
    <recommendedName>
        <fullName evidence="3">Membrane anchor Opy2 N-terminal domain-containing protein</fullName>
    </recommendedName>
</protein>
<dbReference type="InterPro" id="IPR018571">
    <property type="entry name" value="Membrane_anchor_Opy2_N"/>
</dbReference>
<reference evidence="4 5" key="1">
    <citation type="journal article" date="2011" name="Proc. Natl. Acad. Sci. U.S.A.">
        <title>Comparative genomics of xylose-fermenting fungi for enhanced biofuel production.</title>
        <authorList>
            <person name="Wohlbach D.J."/>
            <person name="Kuo A."/>
            <person name="Sato T.K."/>
            <person name="Potts K.M."/>
            <person name="Salamov A.A."/>
            <person name="LaButti K.M."/>
            <person name="Sun H."/>
            <person name="Clum A."/>
            <person name="Pangilinan J.L."/>
            <person name="Lindquist E.A."/>
            <person name="Lucas S."/>
            <person name="Lapidus A."/>
            <person name="Jin M."/>
            <person name="Gunawan C."/>
            <person name="Balan V."/>
            <person name="Dale B.E."/>
            <person name="Jeffries T.W."/>
            <person name="Zinkel R."/>
            <person name="Barry K.W."/>
            <person name="Grigoriev I.V."/>
            <person name="Gasch A.P."/>
        </authorList>
    </citation>
    <scope>NUCLEOTIDE SEQUENCE [LARGE SCALE GENOMIC DNA]</scope>
    <source>
        <strain evidence="5">ATCC 10573 / BCRC 21748 / CBS 615 / JCM 9827 / NBRC 10315 / NRRL Y-1498 / VKM Y-70</strain>
    </source>
</reference>
<feature type="region of interest" description="Disordered" evidence="1">
    <location>
        <begin position="161"/>
        <end position="234"/>
    </location>
</feature>
<feature type="transmembrane region" description="Helical" evidence="2">
    <location>
        <begin position="111"/>
        <end position="135"/>
    </location>
</feature>
<keyword evidence="2" id="KW-0472">Membrane</keyword>
<feature type="domain" description="Membrane anchor Opy2 N-terminal" evidence="3">
    <location>
        <begin position="64"/>
        <end position="98"/>
    </location>
</feature>
<proteinExistence type="predicted"/>
<sequence>MSVSPEVIARDAGQAGAEATATAFIIAANRAVRPTSTTGQQYPSPVRVFPRAASSSYSTDSHGCVVCPSTTPTGPTCGSNQERLLSAQSCSSCPKYYCSDLDDSGSKGPNIGGIVGGVVGGVAAVIASGLMYYFFVWKKRHPSLEDDEEIYMEDLDLDESKDAMSSESAGNSNPDKRYSGGLETTERPGGGAGGAGRRANLANRRLSSYESFTRPQAKFKSRRGQASASRRASQRLMSRNLTAASPYLDANSSRRNSVATTISTTNASNILPIAYIPGVTVRPTKNNTKSIYSYETDSIFSDLNTIENASIIGDIMRANYSEEPKQDNTMTAIKAQPRLISVDRIEEEDEDEEEFDDDYDGVDVDVDDSVNNSVSKNNSKTSIVTSTRQLNESTVSNVTSQIAEEDEGQNYSSDSDGDSDVDSDLGEIQRATSVRRNNHTEMALDLIDLGQPGARAGDDATARSDGGSFVLDVEIDHNGRSPSQTSGEKSPFEDP</sequence>
<feature type="compositionally biased region" description="Acidic residues" evidence="1">
    <location>
        <begin position="345"/>
        <end position="368"/>
    </location>
</feature>
<dbReference type="Pfam" id="PF09463">
    <property type="entry name" value="Opy2"/>
    <property type="match status" value="1"/>
</dbReference>
<evidence type="ECO:0000313" key="4">
    <source>
        <dbReference type="EMBL" id="EGV66484.1"/>
    </source>
</evidence>